<keyword evidence="3" id="KW-0378">Hydrolase</keyword>
<dbReference type="GO" id="GO:0016787">
    <property type="term" value="F:hydrolase activity"/>
    <property type="evidence" value="ECO:0007669"/>
    <property type="project" value="UniProtKB-KW"/>
</dbReference>
<dbReference type="PROSITE" id="PS51470">
    <property type="entry name" value="FG_GAP"/>
    <property type="match status" value="3"/>
</dbReference>
<dbReference type="InterPro" id="IPR013517">
    <property type="entry name" value="FG-GAP"/>
</dbReference>
<keyword evidence="7" id="KW-1185">Reference proteome</keyword>
<dbReference type="AlphaFoldDB" id="A0A518K9P3"/>
<evidence type="ECO:0000313" key="7">
    <source>
        <dbReference type="Proteomes" id="UP000316426"/>
    </source>
</evidence>
<evidence type="ECO:0000313" key="6">
    <source>
        <dbReference type="EMBL" id="QDV74514.1"/>
    </source>
</evidence>
<dbReference type="KEGG" id="bmei:Spa11_27180"/>
<organism evidence="6 7">
    <name type="scientific">Botrimarina mediterranea</name>
    <dbReference type="NCBI Taxonomy" id="2528022"/>
    <lineage>
        <taxon>Bacteria</taxon>
        <taxon>Pseudomonadati</taxon>
        <taxon>Planctomycetota</taxon>
        <taxon>Planctomycetia</taxon>
        <taxon>Pirellulales</taxon>
        <taxon>Lacipirellulaceae</taxon>
        <taxon>Botrimarina</taxon>
    </lineage>
</organism>
<feature type="chain" id="PRO_5021733757" evidence="5">
    <location>
        <begin position="27"/>
        <end position="524"/>
    </location>
</feature>
<dbReference type="GO" id="GO:0007155">
    <property type="term" value="P:cell adhesion"/>
    <property type="evidence" value="ECO:0007669"/>
    <property type="project" value="InterPro"/>
</dbReference>
<evidence type="ECO:0000256" key="1">
    <source>
        <dbReference type="ARBA" id="ARBA00022729"/>
    </source>
</evidence>
<dbReference type="SMART" id="SM00191">
    <property type="entry name" value="Int_alpha"/>
    <property type="match status" value="7"/>
</dbReference>
<dbReference type="Proteomes" id="UP000316426">
    <property type="component" value="Chromosome"/>
</dbReference>
<accession>A0A518K9P3</accession>
<keyword evidence="2" id="KW-0677">Repeat</keyword>
<dbReference type="InterPro" id="IPR013519">
    <property type="entry name" value="Int_alpha_beta-p"/>
</dbReference>
<dbReference type="Gene3D" id="2.130.10.130">
    <property type="entry name" value="Integrin alpha, N-terminal"/>
    <property type="match status" value="3"/>
</dbReference>
<name>A0A518K9P3_9BACT</name>
<evidence type="ECO:0000256" key="2">
    <source>
        <dbReference type="ARBA" id="ARBA00022737"/>
    </source>
</evidence>
<evidence type="ECO:0000256" key="3">
    <source>
        <dbReference type="ARBA" id="ARBA00022801"/>
    </source>
</evidence>
<dbReference type="GO" id="GO:0008305">
    <property type="term" value="C:integrin complex"/>
    <property type="evidence" value="ECO:0007669"/>
    <property type="project" value="InterPro"/>
</dbReference>
<proteinExistence type="predicted"/>
<reference evidence="6 7" key="1">
    <citation type="submission" date="2019-02" db="EMBL/GenBank/DDBJ databases">
        <title>Deep-cultivation of Planctomycetes and their phenomic and genomic characterization uncovers novel biology.</title>
        <authorList>
            <person name="Wiegand S."/>
            <person name="Jogler M."/>
            <person name="Boedeker C."/>
            <person name="Pinto D."/>
            <person name="Vollmers J."/>
            <person name="Rivas-Marin E."/>
            <person name="Kohn T."/>
            <person name="Peeters S.H."/>
            <person name="Heuer A."/>
            <person name="Rast P."/>
            <person name="Oberbeckmann S."/>
            <person name="Bunk B."/>
            <person name="Jeske O."/>
            <person name="Meyerdierks A."/>
            <person name="Storesund J.E."/>
            <person name="Kallscheuer N."/>
            <person name="Luecker S."/>
            <person name="Lage O.M."/>
            <person name="Pohl T."/>
            <person name="Merkel B.J."/>
            <person name="Hornburger P."/>
            <person name="Mueller R.-W."/>
            <person name="Bruemmer F."/>
            <person name="Labrenz M."/>
            <person name="Spormann A.M."/>
            <person name="Op den Camp H."/>
            <person name="Overmann J."/>
            <person name="Amann R."/>
            <person name="Jetten M.S.M."/>
            <person name="Mascher T."/>
            <person name="Medema M.H."/>
            <person name="Devos D.P."/>
            <person name="Kaster A.-K."/>
            <person name="Ovreas L."/>
            <person name="Rohde M."/>
            <person name="Galperin M.Y."/>
            <person name="Jogler C."/>
        </authorList>
    </citation>
    <scope>NUCLEOTIDE SEQUENCE [LARGE SCALE GENOMIC DNA]</scope>
    <source>
        <strain evidence="6 7">Spa11</strain>
    </source>
</reference>
<dbReference type="InterPro" id="IPR028994">
    <property type="entry name" value="Integrin_alpha_N"/>
</dbReference>
<keyword evidence="1 5" id="KW-0732">Signal</keyword>
<dbReference type="InterPro" id="IPR000413">
    <property type="entry name" value="Integrin_alpha"/>
</dbReference>
<dbReference type="PANTHER" id="PTHR23221">
    <property type="entry name" value="GLYCOSYLPHOSPHATIDYLINOSITOL PHOSPHOLIPASE D"/>
    <property type="match status" value="1"/>
</dbReference>
<evidence type="ECO:0000256" key="5">
    <source>
        <dbReference type="SAM" id="SignalP"/>
    </source>
</evidence>
<dbReference type="EMBL" id="CP036349">
    <property type="protein sequence ID" value="QDV74514.1"/>
    <property type="molecule type" value="Genomic_DNA"/>
</dbReference>
<protein>
    <submittedName>
        <fullName evidence="6">FG-GAP repeat protein</fullName>
    </submittedName>
</protein>
<dbReference type="SUPFAM" id="SSF69318">
    <property type="entry name" value="Integrin alpha N-terminal domain"/>
    <property type="match status" value="3"/>
</dbReference>
<dbReference type="RefSeq" id="WP_145112980.1">
    <property type="nucleotide sequence ID" value="NZ_CP036349.1"/>
</dbReference>
<dbReference type="PRINTS" id="PR01185">
    <property type="entry name" value="INTEGRINA"/>
</dbReference>
<evidence type="ECO:0000256" key="4">
    <source>
        <dbReference type="ARBA" id="ARBA00023180"/>
    </source>
</evidence>
<gene>
    <name evidence="6" type="ORF">Spa11_27180</name>
</gene>
<feature type="signal peptide" evidence="5">
    <location>
        <begin position="1"/>
        <end position="26"/>
    </location>
</feature>
<keyword evidence="4" id="KW-0325">Glycoprotein</keyword>
<dbReference type="Pfam" id="PF01839">
    <property type="entry name" value="FG-GAP"/>
    <property type="match status" value="5"/>
</dbReference>
<dbReference type="PANTHER" id="PTHR23221:SF7">
    <property type="entry name" value="PHOSPHATIDYLINOSITOL-GLYCAN-SPECIFIC PHOSPHOLIPASE D"/>
    <property type="match status" value="1"/>
</dbReference>
<sequence length="524" mass="54208" precursor="true">MKFVQHAASVAACLAAAVSTPLSVTAQQLSGDYLMDDADIAFLGTAYLGRVGFSVSSAGDFNGDGFDDFLFSAPNAPPNSQFSGETFLLYGGAETGNGQRTLSPMDADVHFVGIEGQHAGYRVSSAGDLNLDGLDDLLIATADFSERNKVYLVYGRPDANQLTGEFQLSDSDATFVLERSSDPGPVGLTPAGDIDGDGAADLLIGDYTYGSGYPGRAYLFYGNPDASLSGGIDIASADATFDVDFRDGTLGYSVSSAGDLNGDGLDDVAIGALGQGEVYLYYGRPTSERIAGRIGRGEADAVFSVYGAGRSLSTAGDLNGDGLNDLVIGASDMDYNGEESGAAYLLYGKAGDNAWRGEIDLDNADVRFEGVAEGDKAGYQVSSAGDVNGDGIDDLLIGAYQAQGDPNDYADGQQGGKTYLVYGRRGGVLDEAVYDLDNADAVFIGGYRDFIGSAVDSTGDLNGDGLADIVLGAHASDTVRLSEGAVYIFYGRPVPEPSAAVLTIAAAAAFSSTFRGKPVCQFSE</sequence>